<gene>
    <name evidence="1" type="ORF">RM812_38990</name>
</gene>
<evidence type="ECO:0000313" key="1">
    <source>
        <dbReference type="EMBL" id="MDT0616097.1"/>
    </source>
</evidence>
<name>A0ABU3B2M7_9ACTN</name>
<proteinExistence type="predicted"/>
<keyword evidence="2" id="KW-1185">Reference proteome</keyword>
<comment type="caution">
    <text evidence="1">The sequence shown here is derived from an EMBL/GenBank/DDBJ whole genome shotgun (WGS) entry which is preliminary data.</text>
</comment>
<reference evidence="1" key="1">
    <citation type="submission" date="2024-05" db="EMBL/GenBank/DDBJ databases">
        <title>30 novel species of actinomycetes from the DSMZ collection.</title>
        <authorList>
            <person name="Nouioui I."/>
        </authorList>
    </citation>
    <scope>NUCLEOTIDE SEQUENCE</scope>
    <source>
        <strain evidence="1">DSM 40712</strain>
    </source>
</reference>
<accession>A0ABU3B2M7</accession>
<dbReference type="EMBL" id="JAVRFH010000096">
    <property type="protein sequence ID" value="MDT0616097.1"/>
    <property type="molecule type" value="Genomic_DNA"/>
</dbReference>
<sequence length="120" mass="12811">MTAAAVSAVRDTSVSRSEAARAGRAALTELPGFVSGDALASAVLTAAAPNRMAVYDHRAHTALRSLGVTLTHSQGRYSRYLHAIDHLLAHAPDPARTWTPREMDTALYYLPLTSRTLPGT</sequence>
<protein>
    <submittedName>
        <fullName evidence="1">Uncharacterized protein</fullName>
    </submittedName>
</protein>
<dbReference type="RefSeq" id="WP_311585215.1">
    <property type="nucleotide sequence ID" value="NZ_JAVRFH010000096.1"/>
</dbReference>
<dbReference type="Proteomes" id="UP001180724">
    <property type="component" value="Unassembled WGS sequence"/>
</dbReference>
<organism evidence="1 2">
    <name type="scientific">Streptomyces lancefieldiae</name>
    <dbReference type="NCBI Taxonomy" id="3075520"/>
    <lineage>
        <taxon>Bacteria</taxon>
        <taxon>Bacillati</taxon>
        <taxon>Actinomycetota</taxon>
        <taxon>Actinomycetes</taxon>
        <taxon>Kitasatosporales</taxon>
        <taxon>Streptomycetaceae</taxon>
        <taxon>Streptomyces</taxon>
    </lineage>
</organism>
<evidence type="ECO:0000313" key="2">
    <source>
        <dbReference type="Proteomes" id="UP001180724"/>
    </source>
</evidence>